<dbReference type="Pfam" id="PF01435">
    <property type="entry name" value="Peptidase_M48"/>
    <property type="match status" value="1"/>
</dbReference>
<accession>A0ABW5N6P3</accession>
<evidence type="ECO:0000256" key="11">
    <source>
        <dbReference type="ARBA" id="ARBA00023136"/>
    </source>
</evidence>
<gene>
    <name evidence="14" type="ORF">ACFSTE_10365</name>
</gene>
<dbReference type="CDD" id="cd07328">
    <property type="entry name" value="M48_Ste24p_like"/>
    <property type="match status" value="1"/>
</dbReference>
<reference evidence="15" key="1">
    <citation type="journal article" date="2019" name="Int. J. Syst. Evol. Microbiol.">
        <title>The Global Catalogue of Microorganisms (GCM) 10K type strain sequencing project: providing services to taxonomists for standard genome sequencing and annotation.</title>
        <authorList>
            <consortium name="The Broad Institute Genomics Platform"/>
            <consortium name="The Broad Institute Genome Sequencing Center for Infectious Disease"/>
            <person name="Wu L."/>
            <person name="Ma J."/>
        </authorList>
    </citation>
    <scope>NUCLEOTIDE SEQUENCE [LARGE SCALE GENOMIC DNA]</scope>
    <source>
        <strain evidence="15">KCTC 42423</strain>
    </source>
</reference>
<dbReference type="Gene3D" id="3.30.2010.10">
    <property type="entry name" value="Metalloproteases ('zincins'), catalytic domain"/>
    <property type="match status" value="1"/>
</dbReference>
<evidence type="ECO:0000256" key="7">
    <source>
        <dbReference type="ARBA" id="ARBA00022801"/>
    </source>
</evidence>
<keyword evidence="5 12" id="KW-0812">Transmembrane</keyword>
<organism evidence="14 15">
    <name type="scientific">Aquimarina hainanensis</name>
    <dbReference type="NCBI Taxonomy" id="1578017"/>
    <lineage>
        <taxon>Bacteria</taxon>
        <taxon>Pseudomonadati</taxon>
        <taxon>Bacteroidota</taxon>
        <taxon>Flavobacteriia</taxon>
        <taxon>Flavobacteriales</taxon>
        <taxon>Flavobacteriaceae</taxon>
        <taxon>Aquimarina</taxon>
    </lineage>
</organism>
<evidence type="ECO:0000259" key="13">
    <source>
        <dbReference type="Pfam" id="PF01435"/>
    </source>
</evidence>
<evidence type="ECO:0000256" key="5">
    <source>
        <dbReference type="ARBA" id="ARBA00022692"/>
    </source>
</evidence>
<dbReference type="InterPro" id="IPR001915">
    <property type="entry name" value="Peptidase_M48"/>
</dbReference>
<keyword evidence="8" id="KW-0862">Zinc</keyword>
<evidence type="ECO:0000256" key="8">
    <source>
        <dbReference type="ARBA" id="ARBA00022833"/>
    </source>
</evidence>
<comment type="cofactor">
    <cofactor evidence="1">
        <name>Zn(2+)</name>
        <dbReference type="ChEBI" id="CHEBI:29105"/>
    </cofactor>
</comment>
<evidence type="ECO:0000256" key="2">
    <source>
        <dbReference type="ARBA" id="ARBA00004651"/>
    </source>
</evidence>
<comment type="subcellular location">
    <subcellularLocation>
        <location evidence="2">Cell membrane</location>
        <topology evidence="2">Multi-pass membrane protein</topology>
    </subcellularLocation>
</comment>
<name>A0ABW5N6P3_9FLAO</name>
<keyword evidence="9 12" id="KW-1133">Transmembrane helix</keyword>
<evidence type="ECO:0000256" key="4">
    <source>
        <dbReference type="ARBA" id="ARBA00022670"/>
    </source>
</evidence>
<keyword evidence="15" id="KW-1185">Reference proteome</keyword>
<dbReference type="PANTHER" id="PTHR43221">
    <property type="entry name" value="PROTEASE HTPX"/>
    <property type="match status" value="1"/>
</dbReference>
<feature type="domain" description="Peptidase M48" evidence="13">
    <location>
        <begin position="110"/>
        <end position="366"/>
    </location>
</feature>
<proteinExistence type="predicted"/>
<evidence type="ECO:0000313" key="14">
    <source>
        <dbReference type="EMBL" id="MFD2591227.1"/>
    </source>
</evidence>
<evidence type="ECO:0000313" key="15">
    <source>
        <dbReference type="Proteomes" id="UP001597459"/>
    </source>
</evidence>
<keyword evidence="7" id="KW-0378">Hydrolase</keyword>
<protein>
    <submittedName>
        <fullName evidence="14">M48 family metallopeptidase</fullName>
    </submittedName>
</protein>
<evidence type="ECO:0000256" key="10">
    <source>
        <dbReference type="ARBA" id="ARBA00023049"/>
    </source>
</evidence>
<evidence type="ECO:0000256" key="9">
    <source>
        <dbReference type="ARBA" id="ARBA00022989"/>
    </source>
</evidence>
<comment type="caution">
    <text evidence="14">The sequence shown here is derived from an EMBL/GenBank/DDBJ whole genome shotgun (WGS) entry which is preliminary data.</text>
</comment>
<sequence>MTPNYYPKSPTHVPKKLTKLPFSYQLKASLAVLSILLFFILYSILICTIGYLVWYAFSYPMGSINKITVLLKAGAIAGAVMLLLFTLKFVLKLKNHTPSNRIKLDQKNHPNLWNFIHQICNETGAPNPKSIYADPDVNAYVSYNNMWLSLIFPVKKDLTIGLGLISCLNLSEFKAVMSHEFGHFAQRSMKIGSYIISANTIIHDMIFSRDKWDEALEQWRASDIRVSIAAWIITPVIWLIRQVLNLFYQFLNIMYSLLSREMEFNADKVAIHTSGSEAIIASLFKLNDGFTLWNTTIQHAYLAAQKKIYVENLYTHHTIAVRKASEAQKEIINNLPADIRGGKKYFSAAENSKVNMYASHPPNNLREDNAKTPYIHCEEDNRSPWILFDSKEAIQQKMTQLIYSQYLQKRPTDFVSEKAFEAFITAENQGKELLEEYHHTFENRYLHIPSMDRLQQETYKIAENNSYSLTVLKEELVLLMKPIKEIEELLLKARQISEGTTKENQFSFNGIRYNKKNLQEGYTLLLEQREKLFNESFIDWDTRFCAYHLLLAKQANTTDKLIQLYKQHTVLSTIYRAISRTKGFILQELQVLQSKEDILQSEISGFQLKINQLIQSLNTEIKELDHLTFTPLPNIETAQELKEAIIEKGRFREEIGPIFDNGGFSRIINALETAMVHCQRIDQKSIGKILSYHKELQISPTPN</sequence>
<dbReference type="InterPro" id="IPR050083">
    <property type="entry name" value="HtpX_protease"/>
</dbReference>
<dbReference type="EMBL" id="JBHULX010000017">
    <property type="protein sequence ID" value="MFD2591227.1"/>
    <property type="molecule type" value="Genomic_DNA"/>
</dbReference>
<dbReference type="RefSeq" id="WP_378256463.1">
    <property type="nucleotide sequence ID" value="NZ_JBHSJV010000001.1"/>
</dbReference>
<feature type="transmembrane region" description="Helical" evidence="12">
    <location>
        <begin position="228"/>
        <end position="251"/>
    </location>
</feature>
<feature type="transmembrane region" description="Helical" evidence="12">
    <location>
        <begin position="69"/>
        <end position="91"/>
    </location>
</feature>
<feature type="transmembrane region" description="Helical" evidence="12">
    <location>
        <begin position="30"/>
        <end position="57"/>
    </location>
</feature>
<keyword evidence="10" id="KW-0482">Metalloprotease</keyword>
<keyword evidence="11 12" id="KW-0472">Membrane</keyword>
<keyword evidence="3" id="KW-1003">Cell membrane</keyword>
<evidence type="ECO:0000256" key="6">
    <source>
        <dbReference type="ARBA" id="ARBA00022723"/>
    </source>
</evidence>
<keyword evidence="4" id="KW-0645">Protease</keyword>
<dbReference type="PANTHER" id="PTHR43221:SF1">
    <property type="entry name" value="PROTEASE HTPX"/>
    <property type="match status" value="1"/>
</dbReference>
<evidence type="ECO:0000256" key="12">
    <source>
        <dbReference type="SAM" id="Phobius"/>
    </source>
</evidence>
<dbReference type="Proteomes" id="UP001597459">
    <property type="component" value="Unassembled WGS sequence"/>
</dbReference>
<evidence type="ECO:0000256" key="3">
    <source>
        <dbReference type="ARBA" id="ARBA00022475"/>
    </source>
</evidence>
<keyword evidence="6" id="KW-0479">Metal-binding</keyword>
<evidence type="ECO:0000256" key="1">
    <source>
        <dbReference type="ARBA" id="ARBA00001947"/>
    </source>
</evidence>